<dbReference type="EC" id="3.6.4.12" evidence="4"/>
<dbReference type="InParanoid" id="A0A090M2Z3"/>
<dbReference type="CDD" id="cd18044">
    <property type="entry name" value="DEXXQc_SMUBP2"/>
    <property type="match status" value="1"/>
</dbReference>
<dbReference type="GO" id="GO:0005634">
    <property type="term" value="C:nucleus"/>
    <property type="evidence" value="ECO:0007669"/>
    <property type="project" value="UniProtKB-SubCell"/>
</dbReference>
<name>A0A090M2Z3_OSTTA</name>
<dbReference type="Pfam" id="PF21138">
    <property type="entry name" value="SMUBP-2_HCS1_1B"/>
    <property type="match status" value="1"/>
</dbReference>
<keyword evidence="12" id="KW-0175">Coiled coil</keyword>
<dbReference type="InterPro" id="IPR047187">
    <property type="entry name" value="SF1_C_Upf1"/>
</dbReference>
<comment type="similarity">
    <text evidence="3">Belongs to the DNA2/NAM7 helicase family.</text>
</comment>
<keyword evidence="9" id="KW-0067">ATP-binding</keyword>
<gene>
    <name evidence="14" type="ORF">OT_ostta07g00390</name>
</gene>
<dbReference type="Proteomes" id="UP000009170">
    <property type="component" value="Unassembled WGS sequence"/>
</dbReference>
<evidence type="ECO:0000259" key="13">
    <source>
        <dbReference type="SMART" id="SM00487"/>
    </source>
</evidence>
<proteinExistence type="inferred from homology"/>
<feature type="coiled-coil region" evidence="12">
    <location>
        <begin position="405"/>
        <end position="439"/>
    </location>
</feature>
<dbReference type="CDD" id="cd18808">
    <property type="entry name" value="SF1_C_Upf1"/>
    <property type="match status" value="1"/>
</dbReference>
<dbReference type="SUPFAM" id="SSF52540">
    <property type="entry name" value="P-loop containing nucleoside triphosphate hydrolases"/>
    <property type="match status" value="1"/>
</dbReference>
<keyword evidence="6" id="KW-0547">Nucleotide-binding</keyword>
<evidence type="ECO:0000313" key="15">
    <source>
        <dbReference type="Proteomes" id="UP000009170"/>
    </source>
</evidence>
<dbReference type="GeneID" id="9836809"/>
<evidence type="ECO:0000256" key="9">
    <source>
        <dbReference type="ARBA" id="ARBA00022840"/>
    </source>
</evidence>
<dbReference type="SMART" id="SM00487">
    <property type="entry name" value="DEXDc"/>
    <property type="match status" value="1"/>
</dbReference>
<dbReference type="InterPro" id="IPR048761">
    <property type="entry name" value="SMUBP-2_HCS1_1B"/>
</dbReference>
<accession>A0A090M2Z3</accession>
<dbReference type="InterPro" id="IPR027417">
    <property type="entry name" value="P-loop_NTPase"/>
</dbReference>
<comment type="subcellular location">
    <subcellularLocation>
        <location evidence="2">Cytoplasm</location>
    </subcellularLocation>
    <subcellularLocation>
        <location evidence="1">Nucleus</location>
    </subcellularLocation>
</comment>
<dbReference type="Pfam" id="PF13087">
    <property type="entry name" value="AAA_12"/>
    <property type="match status" value="1"/>
</dbReference>
<dbReference type="Gene3D" id="3.30.1370.50">
    <property type="entry name" value="R3H-like domain"/>
    <property type="match status" value="1"/>
</dbReference>
<evidence type="ECO:0000256" key="5">
    <source>
        <dbReference type="ARBA" id="ARBA00022490"/>
    </source>
</evidence>
<evidence type="ECO:0000256" key="4">
    <source>
        <dbReference type="ARBA" id="ARBA00012551"/>
    </source>
</evidence>
<comment type="catalytic activity">
    <reaction evidence="11">
        <text>ATP + H2O = ADP + phosphate + H(+)</text>
        <dbReference type="Rhea" id="RHEA:13065"/>
        <dbReference type="ChEBI" id="CHEBI:15377"/>
        <dbReference type="ChEBI" id="CHEBI:15378"/>
        <dbReference type="ChEBI" id="CHEBI:30616"/>
        <dbReference type="ChEBI" id="CHEBI:43474"/>
        <dbReference type="ChEBI" id="CHEBI:456216"/>
        <dbReference type="EC" id="3.6.4.12"/>
    </reaction>
    <physiologicalReaction direction="left-to-right" evidence="11">
        <dbReference type="Rhea" id="RHEA:13066"/>
    </physiologicalReaction>
</comment>
<dbReference type="InterPro" id="IPR014001">
    <property type="entry name" value="Helicase_ATP-bd"/>
</dbReference>
<reference evidence="15" key="1">
    <citation type="journal article" date="2006" name="Proc. Natl. Acad. Sci. U.S.A.">
        <title>Genome analysis of the smallest free-living eukaryote Ostreococcus tauri unveils many unique features.</title>
        <authorList>
            <person name="Derelle E."/>
            <person name="Ferraz C."/>
            <person name="Rombauts S."/>
            <person name="Rouze P."/>
            <person name="Worden A.Z."/>
            <person name="Robbens S."/>
            <person name="Partensky F."/>
            <person name="Degroeve S."/>
            <person name="Echeynie S."/>
            <person name="Cooke R."/>
            <person name="Saeys Y."/>
            <person name="Wuyts J."/>
            <person name="Jabbari K."/>
            <person name="Bowler C."/>
            <person name="Panaud O."/>
            <person name="Piegu B."/>
            <person name="Ball S.G."/>
            <person name="Ral J.-P."/>
            <person name="Bouget F.-Y."/>
            <person name="Piganeau G."/>
            <person name="De Baets B."/>
            <person name="Picard A."/>
            <person name="Delseny M."/>
            <person name="Demaille J."/>
            <person name="Van de Peer Y."/>
            <person name="Moreau H."/>
        </authorList>
    </citation>
    <scope>NUCLEOTIDE SEQUENCE [LARGE SCALE GENOMIC DNA]</scope>
    <source>
        <strain evidence="15">OTTH 0595 / CCAP 157/2 / RCC745</strain>
    </source>
</reference>
<reference evidence="14 15" key="2">
    <citation type="journal article" date="2014" name="BMC Genomics">
        <title>An improved genome of the model marine alga Ostreococcus tauri unfolds by assessing Illumina de novo assemblies.</title>
        <authorList>
            <person name="Blanc-Mathieu R."/>
            <person name="Verhelst B."/>
            <person name="Derelle E."/>
            <person name="Rombauts S."/>
            <person name="Bouget F.Y."/>
            <person name="Carre I."/>
            <person name="Chateau A."/>
            <person name="Eyre-Walker A."/>
            <person name="Grimsley N."/>
            <person name="Moreau H."/>
            <person name="Piegu B."/>
            <person name="Rivals E."/>
            <person name="Schackwitz W."/>
            <person name="Van de Peer Y."/>
            <person name="Piganeau G."/>
        </authorList>
    </citation>
    <scope>NUCLEOTIDE SEQUENCE [LARGE SCALE GENOMIC DNA]</scope>
    <source>
        <strain evidence="15">OTTH 0595 / CCAP 157/2 / RCC745</strain>
    </source>
</reference>
<organism evidence="14 15">
    <name type="scientific">Ostreococcus tauri</name>
    <name type="common">Marine green alga</name>
    <dbReference type="NCBI Taxonomy" id="70448"/>
    <lineage>
        <taxon>Eukaryota</taxon>
        <taxon>Viridiplantae</taxon>
        <taxon>Chlorophyta</taxon>
        <taxon>Mamiellophyceae</taxon>
        <taxon>Mamiellales</taxon>
        <taxon>Bathycoccaceae</taxon>
        <taxon>Ostreococcus</taxon>
    </lineage>
</organism>
<dbReference type="FunCoup" id="A0A090M2Z3">
    <property type="interactions" value="1460"/>
</dbReference>
<dbReference type="Pfam" id="PF13086">
    <property type="entry name" value="AAA_11"/>
    <property type="match status" value="1"/>
</dbReference>
<dbReference type="InterPro" id="IPR041677">
    <property type="entry name" value="DNA2/NAM7_AAA_11"/>
</dbReference>
<keyword evidence="15" id="KW-1185">Reference proteome</keyword>
<evidence type="ECO:0000256" key="8">
    <source>
        <dbReference type="ARBA" id="ARBA00022806"/>
    </source>
</evidence>
<dbReference type="InterPro" id="IPR050534">
    <property type="entry name" value="Coronavir_polyprotein_1ab"/>
</dbReference>
<dbReference type="Gene3D" id="2.40.30.270">
    <property type="match status" value="1"/>
</dbReference>
<dbReference type="PANTHER" id="PTHR43788:SF8">
    <property type="entry name" value="DNA-BINDING PROTEIN SMUBP-2"/>
    <property type="match status" value="1"/>
</dbReference>
<keyword evidence="7" id="KW-0378">Hydrolase</keyword>
<dbReference type="EMBL" id="CAID01000007">
    <property type="protein sequence ID" value="CEF98571.1"/>
    <property type="molecule type" value="Genomic_DNA"/>
</dbReference>
<dbReference type="GO" id="GO:0005737">
    <property type="term" value="C:cytoplasm"/>
    <property type="evidence" value="ECO:0007669"/>
    <property type="project" value="UniProtKB-SubCell"/>
</dbReference>
<dbReference type="GO" id="GO:0003723">
    <property type="term" value="F:RNA binding"/>
    <property type="evidence" value="ECO:0007669"/>
    <property type="project" value="InterPro"/>
</dbReference>
<sequence>MPPSATSTETTRVEFSPALNATQRKQLHAWSEKNGFEHVSSGTGSDRRIAIGSSDATNVVSAFDALRDDEIASVLTTKLGLTCAASDLRRAGRGGGETSERDSDESLAGWTTRTLGLLELERVAETESAEEILRGLSPAAAQRRGRALLGLTATDVRGGLLGQTVITLELAKRIDPSHPTPLPPNRLSPHDVVCLRANKATNEGEPLASGVVYRIRDAQIEIACDDAPDDLSGTLRLERLSNEETHKRLVAAVERVGKYGGASDAKQPGAHLVGVAFGDSSPRVAKSGKEVKWLNENLDSSQREAIEHALRCVDFALIHGPPGTGKTTAVVEYVAQEVARGSRVLACTASNIAIDNLVERLMRVKLPGGGEMRLVRVGHPARLLPSVLEASLEAQLLACDNSKLAKDCAKESKALRRKLAKLTDRKDRAERNEVRKELRILGKEERARQKEAMKDVVNGARVVCSTLSGALSGTLKFQDFDVVVIDEAAQALEAACWGAVLKGKKTVLAGDHLQLPPTVLSDEAQAKGLSDTLFQRLHDAYGNTISRMLTVQYRMHADIMTWSSEAMYQGKLTAAESVATHRLRGDGEDDPPVLLLIDTAGCDMEERVEEDGESKENPGEAEVVVEVVRRLVSQHEVPVDEIGVITPYNGQVTLLRELRARDDALKNLEISTVDGFQGREKEAIIISAVRSNTRGEVGFLSDSRRMNVAVTRARKHCCLIIDSDTSRSDTFLANLVEYFESHGDVASAAEYAH</sequence>
<dbReference type="Pfam" id="PF01424">
    <property type="entry name" value="R3H"/>
    <property type="match status" value="1"/>
</dbReference>
<dbReference type="SUPFAM" id="SSF82708">
    <property type="entry name" value="R3H domain"/>
    <property type="match status" value="1"/>
</dbReference>
<dbReference type="GO" id="GO:0005524">
    <property type="term" value="F:ATP binding"/>
    <property type="evidence" value="ECO:0007669"/>
    <property type="project" value="UniProtKB-KW"/>
</dbReference>
<keyword evidence="10" id="KW-0539">Nucleus</keyword>
<dbReference type="OrthoDB" id="6513042at2759"/>
<evidence type="ECO:0000256" key="11">
    <source>
        <dbReference type="ARBA" id="ARBA00048432"/>
    </source>
</evidence>
<evidence type="ECO:0000256" key="6">
    <source>
        <dbReference type="ARBA" id="ARBA00022741"/>
    </source>
</evidence>
<dbReference type="GO" id="GO:0016787">
    <property type="term" value="F:hydrolase activity"/>
    <property type="evidence" value="ECO:0007669"/>
    <property type="project" value="UniProtKB-KW"/>
</dbReference>
<dbReference type="InterPro" id="IPR001374">
    <property type="entry name" value="R3H_dom"/>
</dbReference>
<evidence type="ECO:0000256" key="12">
    <source>
        <dbReference type="SAM" id="Coils"/>
    </source>
</evidence>
<evidence type="ECO:0000256" key="1">
    <source>
        <dbReference type="ARBA" id="ARBA00004123"/>
    </source>
</evidence>
<dbReference type="KEGG" id="ota:OT_ostta07g00390"/>
<comment type="caution">
    <text evidence="14">The sequence shown here is derived from an EMBL/GenBank/DDBJ whole genome shotgun (WGS) entry which is preliminary data.</text>
</comment>
<evidence type="ECO:0000256" key="7">
    <source>
        <dbReference type="ARBA" id="ARBA00022801"/>
    </source>
</evidence>
<protein>
    <recommendedName>
        <fullName evidence="4">DNA helicase</fullName>
        <ecNumber evidence="4">3.6.4.12</ecNumber>
    </recommendedName>
</protein>
<dbReference type="FunFam" id="3.40.50.300:FF:000326">
    <property type="entry name" value="P-loop containing nucleoside triphosphate hydrolase"/>
    <property type="match status" value="1"/>
</dbReference>
<keyword evidence="8" id="KW-0347">Helicase</keyword>
<dbReference type="PANTHER" id="PTHR43788">
    <property type="entry name" value="DNA2/NAM7 HELICASE FAMILY MEMBER"/>
    <property type="match status" value="1"/>
</dbReference>
<dbReference type="Gene3D" id="3.40.50.300">
    <property type="entry name" value="P-loop containing nucleotide triphosphate hydrolases"/>
    <property type="match status" value="2"/>
</dbReference>
<dbReference type="GO" id="GO:0005694">
    <property type="term" value="C:chromosome"/>
    <property type="evidence" value="ECO:0007669"/>
    <property type="project" value="UniProtKB-ARBA"/>
</dbReference>
<feature type="domain" description="Helicase ATP-binding" evidence="13">
    <location>
        <begin position="294"/>
        <end position="554"/>
    </location>
</feature>
<dbReference type="GO" id="GO:0043139">
    <property type="term" value="F:5'-3' DNA helicase activity"/>
    <property type="evidence" value="ECO:0007669"/>
    <property type="project" value="TreeGrafter"/>
</dbReference>
<dbReference type="RefSeq" id="XP_022839342.1">
    <property type="nucleotide sequence ID" value="XM_022983705.1"/>
</dbReference>
<evidence type="ECO:0000313" key="14">
    <source>
        <dbReference type="EMBL" id="CEF98571.1"/>
    </source>
</evidence>
<keyword evidence="5" id="KW-0963">Cytoplasm</keyword>
<dbReference type="AlphaFoldDB" id="A0A090M2Z3"/>
<dbReference type="InterPro" id="IPR036867">
    <property type="entry name" value="R3H_dom_sf"/>
</dbReference>
<dbReference type="InterPro" id="IPR041679">
    <property type="entry name" value="DNA2/NAM7-like_C"/>
</dbReference>
<evidence type="ECO:0000256" key="10">
    <source>
        <dbReference type="ARBA" id="ARBA00023242"/>
    </source>
</evidence>
<evidence type="ECO:0000256" key="2">
    <source>
        <dbReference type="ARBA" id="ARBA00004496"/>
    </source>
</evidence>
<evidence type="ECO:0000256" key="3">
    <source>
        <dbReference type="ARBA" id="ARBA00007913"/>
    </source>
</evidence>